<feature type="region of interest" description="Disordered" evidence="1">
    <location>
        <begin position="1"/>
        <end position="193"/>
    </location>
</feature>
<feature type="compositionally biased region" description="Polar residues" evidence="1">
    <location>
        <begin position="149"/>
        <end position="159"/>
    </location>
</feature>
<dbReference type="GeneID" id="28768493"/>
<feature type="compositionally biased region" description="Basic and acidic residues" evidence="1">
    <location>
        <begin position="179"/>
        <end position="193"/>
    </location>
</feature>
<accession>A0A177C7I1</accession>
<evidence type="ECO:0000256" key="1">
    <source>
        <dbReference type="SAM" id="MobiDB-lite"/>
    </source>
</evidence>
<dbReference type="Proteomes" id="UP000077069">
    <property type="component" value="Unassembled WGS sequence"/>
</dbReference>
<sequence length="222" mass="24750">MAPPDMPFINKRTAPSRSQDPSPLGASRSRTVMEKGEGSRGLTKRPATHTSPLRRRNSKKRQVHAMNKALRPEQQRTTILGTIPPRGNVPTVIARIPAPAGNLDQLRPPSPEIQIHGQQQTPPGSENTTEDPSGNARDPAMRKRPTWQRAGSTRNTSRYFSPKENTKGTAKKSTTDAATSRERKTGSVRQTQEDRLLLIYFLPRRECTVPGDKRSAKRKETF</sequence>
<dbReference type="InParanoid" id="A0A177C7I1"/>
<feature type="compositionally biased region" description="Basic residues" evidence="1">
    <location>
        <begin position="42"/>
        <end position="63"/>
    </location>
</feature>
<feature type="compositionally biased region" description="Low complexity" evidence="1">
    <location>
        <begin position="167"/>
        <end position="178"/>
    </location>
</feature>
<keyword evidence="3" id="KW-1185">Reference proteome</keyword>
<evidence type="ECO:0000313" key="3">
    <source>
        <dbReference type="Proteomes" id="UP000077069"/>
    </source>
</evidence>
<dbReference type="RefSeq" id="XP_018033968.1">
    <property type="nucleotide sequence ID" value="XM_018185007.1"/>
</dbReference>
<reference evidence="2 3" key="1">
    <citation type="submission" date="2016-05" db="EMBL/GenBank/DDBJ databases">
        <title>Comparative analysis of secretome profiles of manganese(II)-oxidizing ascomycete fungi.</title>
        <authorList>
            <consortium name="DOE Joint Genome Institute"/>
            <person name="Zeiner C.A."/>
            <person name="Purvine S.O."/>
            <person name="Zink E.M."/>
            <person name="Wu S."/>
            <person name="Pasa-Tolic L."/>
            <person name="Chaput D.L."/>
            <person name="Haridas S."/>
            <person name="Grigoriev I.V."/>
            <person name="Santelli C.M."/>
            <person name="Hansel C.M."/>
        </authorList>
    </citation>
    <scope>NUCLEOTIDE SEQUENCE [LARGE SCALE GENOMIC DNA]</scope>
    <source>
        <strain evidence="2 3">AP3s5-JAC2a</strain>
    </source>
</reference>
<name>A0A177C7I1_9PLEO</name>
<evidence type="ECO:0000313" key="2">
    <source>
        <dbReference type="EMBL" id="OAG03603.1"/>
    </source>
</evidence>
<protein>
    <submittedName>
        <fullName evidence="2">Uncharacterized protein</fullName>
    </submittedName>
</protein>
<gene>
    <name evidence="2" type="ORF">CC84DRAFT_1260733</name>
</gene>
<dbReference type="EMBL" id="KV441554">
    <property type="protein sequence ID" value="OAG03603.1"/>
    <property type="molecule type" value="Genomic_DNA"/>
</dbReference>
<feature type="compositionally biased region" description="Polar residues" evidence="1">
    <location>
        <begin position="116"/>
        <end position="132"/>
    </location>
</feature>
<proteinExistence type="predicted"/>
<dbReference type="AlphaFoldDB" id="A0A177C7I1"/>
<organism evidence="2 3">
    <name type="scientific">Paraphaeosphaeria sporulosa</name>
    <dbReference type="NCBI Taxonomy" id="1460663"/>
    <lineage>
        <taxon>Eukaryota</taxon>
        <taxon>Fungi</taxon>
        <taxon>Dikarya</taxon>
        <taxon>Ascomycota</taxon>
        <taxon>Pezizomycotina</taxon>
        <taxon>Dothideomycetes</taxon>
        <taxon>Pleosporomycetidae</taxon>
        <taxon>Pleosporales</taxon>
        <taxon>Massarineae</taxon>
        <taxon>Didymosphaeriaceae</taxon>
        <taxon>Paraphaeosphaeria</taxon>
    </lineage>
</organism>